<evidence type="ECO:0000313" key="1">
    <source>
        <dbReference type="EMBL" id="PKK79107.1"/>
    </source>
</evidence>
<dbReference type="AlphaFoldDB" id="A0A2N1NYW8"/>
<sequence>MIKENFKAVIKKFLKSEYYVQGSYFQVHILRSVQFTSNGKTFLMPIRRLKGDEFQDLVWVHFTTAAAKLAATSIVEE</sequence>
<organism evidence="1 2">
    <name type="scientific">Rhizophagus irregularis</name>
    <dbReference type="NCBI Taxonomy" id="588596"/>
    <lineage>
        <taxon>Eukaryota</taxon>
        <taxon>Fungi</taxon>
        <taxon>Fungi incertae sedis</taxon>
        <taxon>Mucoromycota</taxon>
        <taxon>Glomeromycotina</taxon>
        <taxon>Glomeromycetes</taxon>
        <taxon>Glomerales</taxon>
        <taxon>Glomeraceae</taxon>
        <taxon>Rhizophagus</taxon>
    </lineage>
</organism>
<reference evidence="1 2" key="1">
    <citation type="submission" date="2016-04" db="EMBL/GenBank/DDBJ databases">
        <title>Genome analyses suggest a sexual origin of heterokaryosis in a supposedly ancient asexual fungus.</title>
        <authorList>
            <person name="Ropars J."/>
            <person name="Sedzielewska K."/>
            <person name="Noel J."/>
            <person name="Charron P."/>
            <person name="Farinelli L."/>
            <person name="Marton T."/>
            <person name="Kruger M."/>
            <person name="Pelin A."/>
            <person name="Brachmann A."/>
            <person name="Corradi N."/>
        </authorList>
    </citation>
    <scope>NUCLEOTIDE SEQUENCE [LARGE SCALE GENOMIC DNA]</scope>
    <source>
        <strain evidence="1 2">C2</strain>
    </source>
</reference>
<reference evidence="1 2" key="2">
    <citation type="submission" date="2017-10" db="EMBL/GenBank/DDBJ databases">
        <title>Extensive intraspecific genome diversity in a model arbuscular mycorrhizal fungus.</title>
        <authorList>
            <person name="Chen E.C.H."/>
            <person name="Morin E."/>
            <person name="Baudet D."/>
            <person name="Noel J."/>
            <person name="Ndikumana S."/>
            <person name="Charron P."/>
            <person name="St-Onge C."/>
            <person name="Giorgi J."/>
            <person name="Grigoriev I.V."/>
            <person name="Roux C."/>
            <person name="Martin F.M."/>
            <person name="Corradi N."/>
        </authorList>
    </citation>
    <scope>NUCLEOTIDE SEQUENCE [LARGE SCALE GENOMIC DNA]</scope>
    <source>
        <strain evidence="1 2">C2</strain>
    </source>
</reference>
<accession>A0A2N1NYW8</accession>
<dbReference type="Proteomes" id="UP000233469">
    <property type="component" value="Unassembled WGS sequence"/>
</dbReference>
<dbReference type="VEuPathDB" id="FungiDB:RhiirFUN_011572"/>
<evidence type="ECO:0000313" key="2">
    <source>
        <dbReference type="Proteomes" id="UP000233469"/>
    </source>
</evidence>
<protein>
    <submittedName>
        <fullName evidence="1">Uncharacterized protein</fullName>
    </submittedName>
</protein>
<dbReference type="OrthoDB" id="10312959at2759"/>
<proteinExistence type="predicted"/>
<comment type="caution">
    <text evidence="1">The sequence shown here is derived from an EMBL/GenBank/DDBJ whole genome shotgun (WGS) entry which is preliminary data.</text>
</comment>
<dbReference type="EMBL" id="LLXL01000056">
    <property type="protein sequence ID" value="PKK79107.1"/>
    <property type="molecule type" value="Genomic_DNA"/>
</dbReference>
<dbReference type="VEuPathDB" id="FungiDB:FUN_014388"/>
<name>A0A2N1NYW8_9GLOM</name>
<gene>
    <name evidence="1" type="ORF">RhiirC2_769483</name>
</gene>